<gene>
    <name evidence="2" type="ORF">D1B33_13090</name>
</gene>
<reference evidence="2 3" key="1">
    <citation type="submission" date="2018-08" db="EMBL/GenBank/DDBJ databases">
        <title>Lysinibacillus sp. YLB-03 draft genome sequence.</title>
        <authorList>
            <person name="Yu L."/>
        </authorList>
    </citation>
    <scope>NUCLEOTIDE SEQUENCE [LARGE SCALE GENOMIC DNA]</scope>
    <source>
        <strain evidence="2 3">YLB-03</strain>
    </source>
</reference>
<dbReference type="InterPro" id="IPR050706">
    <property type="entry name" value="Cyclic-di-GMP_PDE-like"/>
</dbReference>
<dbReference type="InterPro" id="IPR035919">
    <property type="entry name" value="EAL_sf"/>
</dbReference>
<dbReference type="Gene3D" id="3.20.20.450">
    <property type="entry name" value="EAL domain"/>
    <property type="match status" value="1"/>
</dbReference>
<dbReference type="CDD" id="cd01948">
    <property type="entry name" value="EAL"/>
    <property type="match status" value="1"/>
</dbReference>
<name>A0A396S9A0_9BACL</name>
<dbReference type="PROSITE" id="PS50883">
    <property type="entry name" value="EAL"/>
    <property type="match status" value="1"/>
</dbReference>
<dbReference type="SUPFAM" id="SSF141868">
    <property type="entry name" value="EAL domain-like"/>
    <property type="match status" value="1"/>
</dbReference>
<dbReference type="EMBL" id="QWEI01000007">
    <property type="protein sequence ID" value="RHW34977.1"/>
    <property type="molecule type" value="Genomic_DNA"/>
</dbReference>
<dbReference type="InterPro" id="IPR001633">
    <property type="entry name" value="EAL_dom"/>
</dbReference>
<dbReference type="AlphaFoldDB" id="A0A396S9A0"/>
<protein>
    <submittedName>
        <fullName evidence="2">EAL domain-containing protein</fullName>
    </submittedName>
</protein>
<dbReference type="PANTHER" id="PTHR33121">
    <property type="entry name" value="CYCLIC DI-GMP PHOSPHODIESTERASE PDEF"/>
    <property type="match status" value="1"/>
</dbReference>
<evidence type="ECO:0000313" key="3">
    <source>
        <dbReference type="Proteomes" id="UP000265692"/>
    </source>
</evidence>
<accession>A0A396S9A0</accession>
<sequence>MNSVPYTRGYSLNLFSYLRYLYNKRHDDILYYKRYKELKKFMKNESINTLFQPIVNLQTGDTFGFEALNRPGQSQLFSSVDHFYEFVGQTDMVFEFEKFCRNLSLKRYISRLKDYAQKKDFILFLNIHPHILLDKNYHSGDTLQFINEIGIHPEQVVFELTERSALTDFHEFKRVLSHYRSQGYRIAVDDVGSGYNSLKTLIYLKPEFIKLDRSLIQYIDETTASQQLVSLIYEYAEQSNTKIIAEGLERKEEIKFLKEMGIHYAQGYAIGRPNHDILLGELPDLS</sequence>
<dbReference type="OrthoDB" id="581425at2"/>
<dbReference type="GO" id="GO:0071111">
    <property type="term" value="F:cyclic-guanylate-specific phosphodiesterase activity"/>
    <property type="evidence" value="ECO:0007669"/>
    <property type="project" value="InterPro"/>
</dbReference>
<keyword evidence="3" id="KW-1185">Reference proteome</keyword>
<dbReference type="Proteomes" id="UP000265692">
    <property type="component" value="Unassembled WGS sequence"/>
</dbReference>
<dbReference type="PANTHER" id="PTHR33121:SF76">
    <property type="entry name" value="SIGNALING PROTEIN"/>
    <property type="match status" value="1"/>
</dbReference>
<evidence type="ECO:0000259" key="1">
    <source>
        <dbReference type="PROSITE" id="PS50883"/>
    </source>
</evidence>
<organism evidence="2 3">
    <name type="scientific">Ureibacillus yapensis</name>
    <dbReference type="NCBI Taxonomy" id="2304605"/>
    <lineage>
        <taxon>Bacteria</taxon>
        <taxon>Bacillati</taxon>
        <taxon>Bacillota</taxon>
        <taxon>Bacilli</taxon>
        <taxon>Bacillales</taxon>
        <taxon>Caryophanaceae</taxon>
        <taxon>Ureibacillus</taxon>
    </lineage>
</organism>
<comment type="caution">
    <text evidence="2">The sequence shown here is derived from an EMBL/GenBank/DDBJ whole genome shotgun (WGS) entry which is preliminary data.</text>
</comment>
<feature type="domain" description="EAL" evidence="1">
    <location>
        <begin position="31"/>
        <end position="286"/>
    </location>
</feature>
<proteinExistence type="predicted"/>
<dbReference type="Pfam" id="PF00563">
    <property type="entry name" value="EAL"/>
    <property type="match status" value="1"/>
</dbReference>
<dbReference type="RefSeq" id="WP_118876851.1">
    <property type="nucleotide sequence ID" value="NZ_QWEI01000007.1"/>
</dbReference>
<evidence type="ECO:0000313" key="2">
    <source>
        <dbReference type="EMBL" id="RHW34977.1"/>
    </source>
</evidence>
<dbReference type="SMART" id="SM00052">
    <property type="entry name" value="EAL"/>
    <property type="match status" value="1"/>
</dbReference>